<dbReference type="PANTHER" id="PTHR12919">
    <property type="entry name" value="30S RIBOSOMAL PROTEIN S16"/>
    <property type="match status" value="1"/>
</dbReference>
<dbReference type="SUPFAM" id="SSF54565">
    <property type="entry name" value="Ribosomal protein S16"/>
    <property type="match status" value="1"/>
</dbReference>
<evidence type="ECO:0000256" key="3">
    <source>
        <dbReference type="HAMAP-Rule" id="MF_00385"/>
    </source>
</evidence>
<dbReference type="PANTHER" id="PTHR12919:SF20">
    <property type="entry name" value="SMALL RIBOSOMAL SUBUNIT PROTEIN BS16M"/>
    <property type="match status" value="1"/>
</dbReference>
<feature type="region of interest" description="Disordered" evidence="4">
    <location>
        <begin position="85"/>
        <end position="164"/>
    </location>
</feature>
<evidence type="ECO:0000256" key="4">
    <source>
        <dbReference type="SAM" id="MobiDB-lite"/>
    </source>
</evidence>
<protein>
    <recommendedName>
        <fullName evidence="3">Small ribosomal subunit protein bS16</fullName>
    </recommendedName>
</protein>
<sequence>MLKIRLQRIGKKNSPSYRIALVEHTTSPQGKFIELLGTYNPRLKTKNFKKERIEYWLSQGAQPSSTVHNLLVDEKIIKREKLMAWKSKKQEKEEKPATPEASKKEEVKIEESKTEQPALESVKAEESKIEEVKPEESKPVEQTPVIDSSPLAKGEGVDTEPKKE</sequence>
<reference evidence="5 6" key="1">
    <citation type="journal article" date="2016" name="Nat. Commun.">
        <title>Thousands of microbial genomes shed light on interconnected biogeochemical processes in an aquifer system.</title>
        <authorList>
            <person name="Anantharaman K."/>
            <person name="Brown C.T."/>
            <person name="Hug L.A."/>
            <person name="Sharon I."/>
            <person name="Castelle C.J."/>
            <person name="Probst A.J."/>
            <person name="Thomas B.C."/>
            <person name="Singh A."/>
            <person name="Wilkins M.J."/>
            <person name="Karaoz U."/>
            <person name="Brodie E.L."/>
            <person name="Williams K.H."/>
            <person name="Hubbard S.S."/>
            <person name="Banfield J.F."/>
        </authorList>
    </citation>
    <scope>NUCLEOTIDE SEQUENCE [LARGE SCALE GENOMIC DNA]</scope>
</reference>
<dbReference type="NCBIfam" id="TIGR00002">
    <property type="entry name" value="S16"/>
    <property type="match status" value="1"/>
</dbReference>
<dbReference type="STRING" id="1801990.A2V69_00350"/>
<dbReference type="InterPro" id="IPR023803">
    <property type="entry name" value="Ribosomal_bS16_dom_sf"/>
</dbReference>
<comment type="caution">
    <text evidence="5">The sequence shown here is derived from an EMBL/GenBank/DDBJ whole genome shotgun (WGS) entry which is preliminary data.</text>
</comment>
<dbReference type="HAMAP" id="MF_00385">
    <property type="entry name" value="Ribosomal_bS16"/>
    <property type="match status" value="1"/>
</dbReference>
<gene>
    <name evidence="3" type="primary">rpsP</name>
    <name evidence="5" type="ORF">A2V69_00350</name>
</gene>
<dbReference type="AlphaFoldDB" id="A0A1G2F2J1"/>
<feature type="compositionally biased region" description="Basic and acidic residues" evidence="4">
    <location>
        <begin position="85"/>
        <end position="114"/>
    </location>
</feature>
<feature type="compositionally biased region" description="Basic and acidic residues" evidence="4">
    <location>
        <begin position="122"/>
        <end position="139"/>
    </location>
</feature>
<evidence type="ECO:0000313" key="5">
    <source>
        <dbReference type="EMBL" id="OGZ31781.1"/>
    </source>
</evidence>
<dbReference type="InterPro" id="IPR000307">
    <property type="entry name" value="Ribosomal_bS16"/>
</dbReference>
<feature type="compositionally biased region" description="Basic and acidic residues" evidence="4">
    <location>
        <begin position="155"/>
        <end position="164"/>
    </location>
</feature>
<evidence type="ECO:0000256" key="1">
    <source>
        <dbReference type="ARBA" id="ARBA00022980"/>
    </source>
</evidence>
<name>A0A1G2F2J1_9BACT</name>
<keyword evidence="1 3" id="KW-0689">Ribosomal protein</keyword>
<dbReference type="GO" id="GO:0003735">
    <property type="term" value="F:structural constituent of ribosome"/>
    <property type="evidence" value="ECO:0007669"/>
    <property type="project" value="InterPro"/>
</dbReference>
<accession>A0A1G2F2J1</accession>
<proteinExistence type="inferred from homology"/>
<dbReference type="Gene3D" id="3.30.1320.10">
    <property type="match status" value="1"/>
</dbReference>
<dbReference type="GO" id="GO:0005737">
    <property type="term" value="C:cytoplasm"/>
    <property type="evidence" value="ECO:0007669"/>
    <property type="project" value="UniProtKB-ARBA"/>
</dbReference>
<dbReference type="GO" id="GO:0015935">
    <property type="term" value="C:small ribosomal subunit"/>
    <property type="evidence" value="ECO:0007669"/>
    <property type="project" value="TreeGrafter"/>
</dbReference>
<comment type="similarity">
    <text evidence="3">Belongs to the bacterial ribosomal protein bS16 family.</text>
</comment>
<evidence type="ECO:0000313" key="6">
    <source>
        <dbReference type="Proteomes" id="UP000177810"/>
    </source>
</evidence>
<dbReference type="GO" id="GO:0006412">
    <property type="term" value="P:translation"/>
    <property type="evidence" value="ECO:0007669"/>
    <property type="project" value="UniProtKB-UniRule"/>
</dbReference>
<organism evidence="5 6">
    <name type="scientific">Candidatus Portnoybacteria bacterium RBG_13_40_8</name>
    <dbReference type="NCBI Taxonomy" id="1801990"/>
    <lineage>
        <taxon>Bacteria</taxon>
        <taxon>Candidatus Portnoyibacteriota</taxon>
    </lineage>
</organism>
<dbReference type="Pfam" id="PF00886">
    <property type="entry name" value="Ribosomal_S16"/>
    <property type="match status" value="1"/>
</dbReference>
<keyword evidence="2 3" id="KW-0687">Ribonucleoprotein</keyword>
<dbReference type="Proteomes" id="UP000177810">
    <property type="component" value="Unassembled WGS sequence"/>
</dbReference>
<dbReference type="EMBL" id="MHMT01000033">
    <property type="protein sequence ID" value="OGZ31781.1"/>
    <property type="molecule type" value="Genomic_DNA"/>
</dbReference>
<evidence type="ECO:0000256" key="2">
    <source>
        <dbReference type="ARBA" id="ARBA00023274"/>
    </source>
</evidence>